<dbReference type="Gene3D" id="2.60.40.420">
    <property type="entry name" value="Cupredoxins - blue copper proteins"/>
    <property type="match status" value="3"/>
</dbReference>
<dbReference type="InterPro" id="IPR008972">
    <property type="entry name" value="Cupredoxin"/>
</dbReference>
<evidence type="ECO:0000256" key="1">
    <source>
        <dbReference type="ARBA" id="ARBA00010609"/>
    </source>
</evidence>
<dbReference type="InterPro" id="IPR011706">
    <property type="entry name" value="Cu-oxidase_C"/>
</dbReference>
<dbReference type="Pfam" id="PF00394">
    <property type="entry name" value="Cu-oxidase"/>
    <property type="match status" value="1"/>
</dbReference>
<evidence type="ECO:0000259" key="8">
    <source>
        <dbReference type="Pfam" id="PF07732"/>
    </source>
</evidence>
<dbReference type="SUPFAM" id="SSF49503">
    <property type="entry name" value="Cupredoxins"/>
    <property type="match status" value="3"/>
</dbReference>
<dbReference type="GeneID" id="89973303"/>
<evidence type="ECO:0000259" key="6">
    <source>
        <dbReference type="Pfam" id="PF00394"/>
    </source>
</evidence>
<dbReference type="RefSeq" id="XP_064711321.1">
    <property type="nucleotide sequence ID" value="XM_064848697.1"/>
</dbReference>
<sequence length="599" mass="66584">MLVILIPLLVSALLLTNRVVANPPAPGQSPDYVLFATAANLTINCQQRYSVLFNGTSPGPPLYLKEGYTTWVRVFNNIENQNLTVHWHGLTQRTAPFSDGTPIVSQWPIAPHDFFDYAITPEVGDAGSYFYHSHIGFQANTAQGVLIVEDQRPLPYQYDEDIPIFIQDYFTRNDSSIEKGLLANPFKWSGEPEAIVLNGQSGNSSFVNASGPSCEPLLITVKPDTTYRLRFISGTALSLVTLGIEEHDNLTIIEADGQYTKPWSTDHVQLGSGQRFSVLLRTKSAAELVSANKTNFWVRYESRDRPTNVTGYALLRYDVPGTDLPGSLPVTSPITLPRNVTSWAEYSLESLEETESFPSLSEVTRTVIITMRQVIREGAYVNKTINGTLEWAQDDLVWQTEERQANNSLPYLVQVYLTGQTPNYTAAVENGGWDPYSNAFPALPGEVLDIVWQSNSGPTGGFDFHPIHAHGKHYFDLGSGNGTYNATANEARFRDYTPARRDTTMLHRYTTSGVPQTTAGWRAWRIRVTEDDVGAWMMHCHILAHMVMGMQTVWVFGNASSILAKFPAPPYINGYLDYGGDAYGNDTYDPLVNTVPPQT</sequence>
<gene>
    <name evidence="9" type="ORF">LTR84_005125</name>
</gene>
<reference evidence="9 10" key="1">
    <citation type="submission" date="2023-08" db="EMBL/GenBank/DDBJ databases">
        <title>Black Yeasts Isolated from many extreme environments.</title>
        <authorList>
            <person name="Coleine C."/>
            <person name="Stajich J.E."/>
            <person name="Selbmann L."/>
        </authorList>
    </citation>
    <scope>NUCLEOTIDE SEQUENCE [LARGE SCALE GENOMIC DNA]</scope>
    <source>
        <strain evidence="9 10">CCFEE 5792</strain>
    </source>
</reference>
<keyword evidence="10" id="KW-1185">Reference proteome</keyword>
<comment type="similarity">
    <text evidence="1">Belongs to the multicopper oxidase family.</text>
</comment>
<accession>A0AAV9NSC9</accession>
<dbReference type="InterPro" id="IPR002355">
    <property type="entry name" value="Cu_oxidase_Cu_BS"/>
</dbReference>
<dbReference type="PROSITE" id="PS00080">
    <property type="entry name" value="MULTICOPPER_OXIDASE2"/>
    <property type="match status" value="1"/>
</dbReference>
<dbReference type="InterPro" id="IPR001117">
    <property type="entry name" value="Cu-oxidase_2nd"/>
</dbReference>
<dbReference type="InterPro" id="IPR011707">
    <property type="entry name" value="Cu-oxidase-like_N"/>
</dbReference>
<dbReference type="EMBL" id="JAVRRD010000002">
    <property type="protein sequence ID" value="KAK5063049.1"/>
    <property type="molecule type" value="Genomic_DNA"/>
</dbReference>
<keyword evidence="5" id="KW-0732">Signal</keyword>
<comment type="caution">
    <text evidence="9">The sequence shown here is derived from an EMBL/GenBank/DDBJ whole genome shotgun (WGS) entry which is preliminary data.</text>
</comment>
<dbReference type="CDD" id="cd13895">
    <property type="entry name" value="CuRO_3_AAO_like_2"/>
    <property type="match status" value="1"/>
</dbReference>
<keyword evidence="2" id="KW-0479">Metal-binding</keyword>
<dbReference type="GO" id="GO:0005507">
    <property type="term" value="F:copper ion binding"/>
    <property type="evidence" value="ECO:0007669"/>
    <property type="project" value="InterPro"/>
</dbReference>
<evidence type="ECO:0008006" key="11">
    <source>
        <dbReference type="Google" id="ProtNLM"/>
    </source>
</evidence>
<proteinExistence type="inferred from homology"/>
<evidence type="ECO:0000256" key="4">
    <source>
        <dbReference type="ARBA" id="ARBA00023008"/>
    </source>
</evidence>
<keyword evidence="4" id="KW-0186">Copper</keyword>
<dbReference type="Pfam" id="PF07731">
    <property type="entry name" value="Cu-oxidase_2"/>
    <property type="match status" value="1"/>
</dbReference>
<evidence type="ECO:0000256" key="2">
    <source>
        <dbReference type="ARBA" id="ARBA00022723"/>
    </source>
</evidence>
<dbReference type="InterPro" id="IPR033138">
    <property type="entry name" value="Cu_oxidase_CS"/>
</dbReference>
<dbReference type="NCBIfam" id="TIGR03390">
    <property type="entry name" value="ascorbOXfungal"/>
    <property type="match status" value="1"/>
</dbReference>
<feature type="domain" description="Plastocyanin-like" evidence="8">
    <location>
        <begin position="38"/>
        <end position="151"/>
    </location>
</feature>
<keyword evidence="3" id="KW-0560">Oxidoreductase</keyword>
<dbReference type="GO" id="GO:0016491">
    <property type="term" value="F:oxidoreductase activity"/>
    <property type="evidence" value="ECO:0007669"/>
    <property type="project" value="UniProtKB-KW"/>
</dbReference>
<organism evidence="9 10">
    <name type="scientific">Exophiala bonariae</name>
    <dbReference type="NCBI Taxonomy" id="1690606"/>
    <lineage>
        <taxon>Eukaryota</taxon>
        <taxon>Fungi</taxon>
        <taxon>Dikarya</taxon>
        <taxon>Ascomycota</taxon>
        <taxon>Pezizomycotina</taxon>
        <taxon>Eurotiomycetes</taxon>
        <taxon>Chaetothyriomycetidae</taxon>
        <taxon>Chaetothyriales</taxon>
        <taxon>Herpotrichiellaceae</taxon>
        <taxon>Exophiala</taxon>
    </lineage>
</organism>
<evidence type="ECO:0000313" key="9">
    <source>
        <dbReference type="EMBL" id="KAK5063049.1"/>
    </source>
</evidence>
<feature type="domain" description="Plastocyanin-like" evidence="7">
    <location>
        <begin position="417"/>
        <end position="555"/>
    </location>
</feature>
<dbReference type="InterPro" id="IPR035666">
    <property type="entry name" value="MCO_CuRO_3"/>
</dbReference>
<dbReference type="PROSITE" id="PS00079">
    <property type="entry name" value="MULTICOPPER_OXIDASE1"/>
    <property type="match status" value="1"/>
</dbReference>
<dbReference type="InterPro" id="IPR045087">
    <property type="entry name" value="Cu-oxidase_fam"/>
</dbReference>
<dbReference type="PANTHER" id="PTHR11709:SF394">
    <property type="entry name" value="FI03373P-RELATED"/>
    <property type="match status" value="1"/>
</dbReference>
<dbReference type="InterPro" id="IPR017762">
    <property type="entry name" value="Multicopper_oxidase_fun"/>
</dbReference>
<dbReference type="AlphaFoldDB" id="A0AAV9NSC9"/>
<feature type="domain" description="Plastocyanin-like" evidence="6">
    <location>
        <begin position="160"/>
        <end position="318"/>
    </location>
</feature>
<dbReference type="PANTHER" id="PTHR11709">
    <property type="entry name" value="MULTI-COPPER OXIDASE"/>
    <property type="match status" value="1"/>
</dbReference>
<feature type="signal peptide" evidence="5">
    <location>
        <begin position="1"/>
        <end position="21"/>
    </location>
</feature>
<dbReference type="Proteomes" id="UP001358417">
    <property type="component" value="Unassembled WGS sequence"/>
</dbReference>
<evidence type="ECO:0000259" key="7">
    <source>
        <dbReference type="Pfam" id="PF07731"/>
    </source>
</evidence>
<name>A0AAV9NSC9_9EURO</name>
<protein>
    <recommendedName>
        <fullName evidence="11">L-ascorbate oxidase</fullName>
    </recommendedName>
</protein>
<feature type="chain" id="PRO_5043339631" description="L-ascorbate oxidase" evidence="5">
    <location>
        <begin position="22"/>
        <end position="599"/>
    </location>
</feature>
<evidence type="ECO:0000313" key="10">
    <source>
        <dbReference type="Proteomes" id="UP001358417"/>
    </source>
</evidence>
<evidence type="ECO:0000256" key="3">
    <source>
        <dbReference type="ARBA" id="ARBA00023002"/>
    </source>
</evidence>
<evidence type="ECO:0000256" key="5">
    <source>
        <dbReference type="SAM" id="SignalP"/>
    </source>
</evidence>
<dbReference type="CDD" id="cd13873">
    <property type="entry name" value="CuRO_2_AAO_like_2"/>
    <property type="match status" value="1"/>
</dbReference>
<dbReference type="Pfam" id="PF07732">
    <property type="entry name" value="Cu-oxidase_3"/>
    <property type="match status" value="1"/>
</dbReference>